<dbReference type="InterPro" id="IPR011992">
    <property type="entry name" value="EF-hand-dom_pair"/>
</dbReference>
<dbReference type="PROSITE" id="PS50222">
    <property type="entry name" value="EF_HAND_2"/>
    <property type="match status" value="1"/>
</dbReference>
<dbReference type="InParanoid" id="A0A024FV62"/>
<dbReference type="PROSITE" id="PS00018">
    <property type="entry name" value="EF_HAND_1"/>
    <property type="match status" value="1"/>
</dbReference>
<dbReference type="Proteomes" id="UP000053237">
    <property type="component" value="Unassembled WGS sequence"/>
</dbReference>
<organism evidence="4 5">
    <name type="scientific">Albugo candida</name>
    <dbReference type="NCBI Taxonomy" id="65357"/>
    <lineage>
        <taxon>Eukaryota</taxon>
        <taxon>Sar</taxon>
        <taxon>Stramenopiles</taxon>
        <taxon>Oomycota</taxon>
        <taxon>Peronosporomycetes</taxon>
        <taxon>Albuginales</taxon>
        <taxon>Albuginaceae</taxon>
        <taxon>Albugo</taxon>
    </lineage>
</organism>
<keyword evidence="5" id="KW-1185">Reference proteome</keyword>
<feature type="compositionally biased region" description="Pro residues" evidence="2">
    <location>
        <begin position="829"/>
        <end position="838"/>
    </location>
</feature>
<feature type="region of interest" description="Disordered" evidence="2">
    <location>
        <begin position="773"/>
        <end position="846"/>
    </location>
</feature>
<comment type="caution">
    <text evidence="4">The sequence shown here is derived from an EMBL/GenBank/DDBJ whole genome shotgun (WGS) entry which is preliminary data.</text>
</comment>
<proteinExistence type="predicted"/>
<dbReference type="Gene3D" id="1.10.238.10">
    <property type="entry name" value="EF-hand"/>
    <property type="match status" value="1"/>
</dbReference>
<feature type="region of interest" description="Disordered" evidence="2">
    <location>
        <begin position="27"/>
        <end position="47"/>
    </location>
</feature>
<dbReference type="InterPro" id="IPR018247">
    <property type="entry name" value="EF_Hand_1_Ca_BS"/>
</dbReference>
<protein>
    <recommendedName>
        <fullName evidence="3">EF-hand domain-containing protein</fullName>
    </recommendedName>
</protein>
<evidence type="ECO:0000259" key="3">
    <source>
        <dbReference type="PROSITE" id="PS50222"/>
    </source>
</evidence>
<dbReference type="GO" id="GO:0005509">
    <property type="term" value="F:calcium ion binding"/>
    <property type="evidence" value="ECO:0007669"/>
    <property type="project" value="InterPro"/>
</dbReference>
<gene>
    <name evidence="4" type="ORF">BN9_122800</name>
</gene>
<feature type="domain" description="EF-hand" evidence="3">
    <location>
        <begin position="251"/>
        <end position="286"/>
    </location>
</feature>
<dbReference type="AlphaFoldDB" id="A0A024FV62"/>
<feature type="region of interest" description="Disordered" evidence="2">
    <location>
        <begin position="426"/>
        <end position="451"/>
    </location>
</feature>
<dbReference type="EMBL" id="CAIX01000521">
    <property type="protein sequence ID" value="CCI11043.1"/>
    <property type="molecule type" value="Genomic_DNA"/>
</dbReference>
<evidence type="ECO:0000256" key="2">
    <source>
        <dbReference type="SAM" id="MobiDB-lite"/>
    </source>
</evidence>
<sequence length="846" mass="94784">MSLSPIHEILTTTNLRAYELQQGFRQLSDPSNCTRSPSTQSDQTVNRVSAIQEQQIRCDIRHRIATINHRIHSTFLNVKRNDSKKSVTLQSTNTGRTNSTKNVSKTAMVYASNRPKSIKSTKSAKKDLLHTNLDDDKYKVSIRNATQKDCQKQSDTKIIVPESTSSILDLDVNSFSKPNKVNRVTHKVEVDSPSPVRVEIEETSTAKVKCTLVPKELKDQFKSNLPNQLSTATSSNLAKVNFAPRPQNHKLDPNVLRKLFNDLDADNDGALNRIEVCIAMHRLQLSISTEQITAFFRRLHRRSAALGQVTSQRSSMGTNALYEVINYKQFAAFVVAVVANQQNIKNNEQQERLLAWKLTHNKVQSMTSIASLNEPDSRESITSEQLSPIIDRDCSPSDSFERHYVTKKLCDCASSPIQSPQPIIKESEHKSESHTENTIVQGSDTNGDHTSSKCDNFRTDQLIALILYEVCCRKDPLFSQSARNEVSPQNEKKTQILIPDVVERGIQTSMSTPQFKDTHDLRSELRGTLFEFFRELRETIQDTAAERVKWREVAKCCHSSKSICQSDTRISMHPVFEDANSLQKDDNDVSVDERVGDDLPVEGIDQIKDTKKLDIIDLTENPCADDQNITVSSHAAKLSIENLDGSNFDIITKDTTDANRPELPNLDRKEEFSASMNVSEQHLNVIYSESSSSSSDLAFISHQSTYYLRARNHCQTYHCGRSTAHKLQDTISDGEVCNGTHTGRLSDGEVPSFVRGYRTIPARHRVEMKRAGSYESSVGYPAMRSSEPGELLTEPNSNCFVRSSLDSLETGEEEDGLLMESDESDTDSRPPPAPPSSSPPSSSHMI</sequence>
<keyword evidence="1" id="KW-0106">Calcium</keyword>
<evidence type="ECO:0000256" key="1">
    <source>
        <dbReference type="ARBA" id="ARBA00022837"/>
    </source>
</evidence>
<dbReference type="InterPro" id="IPR002048">
    <property type="entry name" value="EF_hand_dom"/>
</dbReference>
<reference evidence="4 5" key="1">
    <citation type="submission" date="2012-05" db="EMBL/GenBank/DDBJ databases">
        <title>Recombination and specialization in a pathogen metapopulation.</title>
        <authorList>
            <person name="Gardiner A."/>
            <person name="Kemen E."/>
            <person name="Schultz-Larsen T."/>
            <person name="MacLean D."/>
            <person name="Van Oosterhout C."/>
            <person name="Jones J.D.G."/>
        </authorList>
    </citation>
    <scope>NUCLEOTIDE SEQUENCE [LARGE SCALE GENOMIC DNA]</scope>
    <source>
        <strain evidence="4 5">Ac Nc2</strain>
    </source>
</reference>
<feature type="compositionally biased region" description="Acidic residues" evidence="2">
    <location>
        <begin position="809"/>
        <end position="825"/>
    </location>
</feature>
<dbReference type="SUPFAM" id="SSF47473">
    <property type="entry name" value="EF-hand"/>
    <property type="match status" value="1"/>
</dbReference>
<feature type="compositionally biased region" description="Basic and acidic residues" evidence="2">
    <location>
        <begin position="426"/>
        <end position="435"/>
    </location>
</feature>
<evidence type="ECO:0000313" key="4">
    <source>
        <dbReference type="EMBL" id="CCI11043.1"/>
    </source>
</evidence>
<accession>A0A024FV62</accession>
<evidence type="ECO:0000313" key="5">
    <source>
        <dbReference type="Proteomes" id="UP000053237"/>
    </source>
</evidence>
<feature type="compositionally biased region" description="Polar residues" evidence="2">
    <location>
        <begin position="794"/>
        <end position="807"/>
    </location>
</feature>
<name>A0A024FV62_9STRA</name>
<dbReference type="OrthoDB" id="168431at2759"/>
<feature type="compositionally biased region" description="Polar residues" evidence="2">
    <location>
        <begin position="436"/>
        <end position="445"/>
    </location>
</feature>